<evidence type="ECO:0000256" key="5">
    <source>
        <dbReference type="SAM" id="Phobius"/>
    </source>
</evidence>
<organism evidence="7 8">
    <name type="scientific">Pseudonocardia ammonioxydans</name>
    <dbReference type="NCBI Taxonomy" id="260086"/>
    <lineage>
        <taxon>Bacteria</taxon>
        <taxon>Bacillati</taxon>
        <taxon>Actinomycetota</taxon>
        <taxon>Actinomycetes</taxon>
        <taxon>Pseudonocardiales</taxon>
        <taxon>Pseudonocardiaceae</taxon>
        <taxon>Pseudonocardia</taxon>
    </lineage>
</organism>
<dbReference type="PROSITE" id="PS50850">
    <property type="entry name" value="MFS"/>
    <property type="match status" value="1"/>
</dbReference>
<evidence type="ECO:0000256" key="1">
    <source>
        <dbReference type="ARBA" id="ARBA00004651"/>
    </source>
</evidence>
<dbReference type="InterPro" id="IPR011701">
    <property type="entry name" value="MFS"/>
</dbReference>
<evidence type="ECO:0000313" key="8">
    <source>
        <dbReference type="Proteomes" id="UP000199614"/>
    </source>
</evidence>
<evidence type="ECO:0000256" key="4">
    <source>
        <dbReference type="ARBA" id="ARBA00023136"/>
    </source>
</evidence>
<sequence>MIASIRARRAETFGTAPGGLGLVVPTYLIPYGATTQVWGPLLDRLGRRPLMLGSLLGFAMLTVTTTLADTPEAFLGVRPA</sequence>
<reference evidence="7 8" key="1">
    <citation type="submission" date="2016-10" db="EMBL/GenBank/DDBJ databases">
        <authorList>
            <person name="de Groot N.N."/>
        </authorList>
    </citation>
    <scope>NUCLEOTIDE SEQUENCE [LARGE SCALE GENOMIC DNA]</scope>
    <source>
        <strain evidence="7 8">CGMCC 4.1877</strain>
    </source>
</reference>
<evidence type="ECO:0000256" key="3">
    <source>
        <dbReference type="ARBA" id="ARBA00022989"/>
    </source>
</evidence>
<keyword evidence="2 5" id="KW-0812">Transmembrane</keyword>
<dbReference type="EMBL" id="FOUY01000084">
    <property type="protein sequence ID" value="SFO54682.1"/>
    <property type="molecule type" value="Genomic_DNA"/>
</dbReference>
<keyword evidence="3 5" id="KW-1133">Transmembrane helix</keyword>
<dbReference type="Gene3D" id="1.20.1720.10">
    <property type="entry name" value="Multidrug resistance protein D"/>
    <property type="match status" value="1"/>
</dbReference>
<feature type="transmembrane region" description="Helical" evidence="5">
    <location>
        <begin position="50"/>
        <end position="68"/>
    </location>
</feature>
<dbReference type="SUPFAM" id="SSF103473">
    <property type="entry name" value="MFS general substrate transporter"/>
    <property type="match status" value="1"/>
</dbReference>
<name>A0A1I5I277_PSUAM</name>
<dbReference type="STRING" id="260086.SAMN05216207_10843"/>
<dbReference type="InterPro" id="IPR036259">
    <property type="entry name" value="MFS_trans_sf"/>
</dbReference>
<dbReference type="GO" id="GO:0005886">
    <property type="term" value="C:plasma membrane"/>
    <property type="evidence" value="ECO:0007669"/>
    <property type="project" value="UniProtKB-SubCell"/>
</dbReference>
<dbReference type="GO" id="GO:0022857">
    <property type="term" value="F:transmembrane transporter activity"/>
    <property type="evidence" value="ECO:0007669"/>
    <property type="project" value="InterPro"/>
</dbReference>
<dbReference type="Proteomes" id="UP000199614">
    <property type="component" value="Unassembled WGS sequence"/>
</dbReference>
<proteinExistence type="predicted"/>
<dbReference type="AlphaFoldDB" id="A0A1I5I277"/>
<dbReference type="Pfam" id="PF07690">
    <property type="entry name" value="MFS_1"/>
    <property type="match status" value="1"/>
</dbReference>
<keyword evidence="4 5" id="KW-0472">Membrane</keyword>
<evidence type="ECO:0000259" key="6">
    <source>
        <dbReference type="PROSITE" id="PS50850"/>
    </source>
</evidence>
<dbReference type="InterPro" id="IPR020846">
    <property type="entry name" value="MFS_dom"/>
</dbReference>
<feature type="domain" description="Major facilitator superfamily (MFS) profile" evidence="6">
    <location>
        <begin position="1"/>
        <end position="80"/>
    </location>
</feature>
<gene>
    <name evidence="7" type="ORF">SAMN05216207_10843</name>
</gene>
<evidence type="ECO:0000313" key="7">
    <source>
        <dbReference type="EMBL" id="SFO54682.1"/>
    </source>
</evidence>
<protein>
    <submittedName>
        <fullName evidence="7">Major Facilitator Superfamily protein</fullName>
    </submittedName>
</protein>
<comment type="subcellular location">
    <subcellularLocation>
        <location evidence="1">Cell membrane</location>
        <topology evidence="1">Multi-pass membrane protein</topology>
    </subcellularLocation>
</comment>
<dbReference type="RefSeq" id="WP_093356900.1">
    <property type="nucleotide sequence ID" value="NZ_FOUY01000084.1"/>
</dbReference>
<keyword evidence="8" id="KW-1185">Reference proteome</keyword>
<accession>A0A1I5I277</accession>
<dbReference type="OrthoDB" id="106589at2"/>
<evidence type="ECO:0000256" key="2">
    <source>
        <dbReference type="ARBA" id="ARBA00022692"/>
    </source>
</evidence>